<proteinExistence type="predicted"/>
<reference evidence="1 2" key="1">
    <citation type="submission" date="2016-07" db="EMBL/GenBank/DDBJ databases">
        <title>Pervasive Adenine N6-methylation of Active Genes in Fungi.</title>
        <authorList>
            <consortium name="DOE Joint Genome Institute"/>
            <person name="Mondo S.J."/>
            <person name="Dannebaum R.O."/>
            <person name="Kuo R.C."/>
            <person name="Labutti K."/>
            <person name="Haridas S."/>
            <person name="Kuo A."/>
            <person name="Salamov A."/>
            <person name="Ahrendt S.R."/>
            <person name="Lipzen A."/>
            <person name="Sullivan W."/>
            <person name="Andreopoulos W.B."/>
            <person name="Clum A."/>
            <person name="Lindquist E."/>
            <person name="Daum C."/>
            <person name="Ramamoorthy G.K."/>
            <person name="Gryganskyi A."/>
            <person name="Culley D."/>
            <person name="Magnuson J.K."/>
            <person name="James T.Y."/>
            <person name="O'Malley M.A."/>
            <person name="Stajich J.E."/>
            <person name="Spatafora J.W."/>
            <person name="Visel A."/>
            <person name="Grigoriev I.V."/>
        </authorList>
    </citation>
    <scope>NUCLEOTIDE SEQUENCE [LARGE SCALE GENOMIC DNA]</scope>
    <source>
        <strain evidence="1 2">JEL800</strain>
    </source>
</reference>
<evidence type="ECO:0000313" key="1">
    <source>
        <dbReference type="EMBL" id="ORY46527.1"/>
    </source>
</evidence>
<comment type="caution">
    <text evidence="1">The sequence shown here is derived from an EMBL/GenBank/DDBJ whole genome shotgun (WGS) entry which is preliminary data.</text>
</comment>
<dbReference type="Proteomes" id="UP000193642">
    <property type="component" value="Unassembled WGS sequence"/>
</dbReference>
<organism evidence="1 2">
    <name type="scientific">Rhizoclosmatium globosum</name>
    <dbReference type="NCBI Taxonomy" id="329046"/>
    <lineage>
        <taxon>Eukaryota</taxon>
        <taxon>Fungi</taxon>
        <taxon>Fungi incertae sedis</taxon>
        <taxon>Chytridiomycota</taxon>
        <taxon>Chytridiomycota incertae sedis</taxon>
        <taxon>Chytridiomycetes</taxon>
        <taxon>Chytridiales</taxon>
        <taxon>Chytriomycetaceae</taxon>
        <taxon>Rhizoclosmatium</taxon>
    </lineage>
</organism>
<gene>
    <name evidence="1" type="ORF">BCR33DRAFT_130484</name>
</gene>
<sequence>MWCKQVWNLSYSPSPCRKLSTSFMERIPSSRRRCYQHHKPNVCPCPSLLSRSDSLCQFTNLTTPLTHVSLDIPGSKIPFLRNTHMVVLVSPSSYVKRREQYKSRCEVRPLLFSWENMTTHQISLLLQLPDFPDAPSTQLLQPLLSTYEKTQEIPTFQDFIDLVNTTILPTLSPSDTTSFTTRLTVLETFIAESPRNRYRHPTDFAKLIKKGVLIVADLTASGMQPDRNHWTVVAMPLSGVNAVCEVLLDLFVGGSRACRRVVVVDDVQGFGKGGRVQLAVKGLVGKVGWTGNPVRVLVGVKDVGEMWMGLRVWDGCCASDERVEVG</sequence>
<keyword evidence="2" id="KW-1185">Reference proteome</keyword>
<name>A0A1Y2CHY8_9FUNG</name>
<dbReference type="EMBL" id="MCGO01000016">
    <property type="protein sequence ID" value="ORY46527.1"/>
    <property type="molecule type" value="Genomic_DNA"/>
</dbReference>
<evidence type="ECO:0000313" key="2">
    <source>
        <dbReference type="Proteomes" id="UP000193642"/>
    </source>
</evidence>
<accession>A0A1Y2CHY8</accession>
<dbReference type="OrthoDB" id="2316594at2759"/>
<dbReference type="AlphaFoldDB" id="A0A1Y2CHY8"/>
<protein>
    <submittedName>
        <fullName evidence="1">Uncharacterized protein</fullName>
    </submittedName>
</protein>